<evidence type="ECO:0000313" key="2">
    <source>
        <dbReference type="Proteomes" id="UP000265520"/>
    </source>
</evidence>
<dbReference type="AlphaFoldDB" id="A0A392P283"/>
<dbReference type="Proteomes" id="UP000265520">
    <property type="component" value="Unassembled WGS sequence"/>
</dbReference>
<gene>
    <name evidence="1" type="ORF">A2U01_0026887</name>
</gene>
<feature type="non-terminal residue" evidence="1">
    <location>
        <position position="208"/>
    </location>
</feature>
<organism evidence="1 2">
    <name type="scientific">Trifolium medium</name>
    <dbReference type="NCBI Taxonomy" id="97028"/>
    <lineage>
        <taxon>Eukaryota</taxon>
        <taxon>Viridiplantae</taxon>
        <taxon>Streptophyta</taxon>
        <taxon>Embryophyta</taxon>
        <taxon>Tracheophyta</taxon>
        <taxon>Spermatophyta</taxon>
        <taxon>Magnoliopsida</taxon>
        <taxon>eudicotyledons</taxon>
        <taxon>Gunneridae</taxon>
        <taxon>Pentapetalae</taxon>
        <taxon>rosids</taxon>
        <taxon>fabids</taxon>
        <taxon>Fabales</taxon>
        <taxon>Fabaceae</taxon>
        <taxon>Papilionoideae</taxon>
        <taxon>50 kb inversion clade</taxon>
        <taxon>NPAAA clade</taxon>
        <taxon>Hologalegina</taxon>
        <taxon>IRL clade</taxon>
        <taxon>Trifolieae</taxon>
        <taxon>Trifolium</taxon>
    </lineage>
</organism>
<comment type="caution">
    <text evidence="1">The sequence shown here is derived from an EMBL/GenBank/DDBJ whole genome shotgun (WGS) entry which is preliminary data.</text>
</comment>
<protein>
    <submittedName>
        <fullName evidence="1">Uncharacterized protein</fullName>
    </submittedName>
</protein>
<reference evidence="1 2" key="1">
    <citation type="journal article" date="2018" name="Front. Plant Sci.">
        <title>Red Clover (Trifolium pratense) and Zigzag Clover (T. medium) - A Picture of Genomic Similarities and Differences.</title>
        <authorList>
            <person name="Dluhosova J."/>
            <person name="Istvanek J."/>
            <person name="Nedelnik J."/>
            <person name="Repkova J."/>
        </authorList>
    </citation>
    <scope>NUCLEOTIDE SEQUENCE [LARGE SCALE GENOMIC DNA]</scope>
    <source>
        <strain evidence="2">cv. 10/8</strain>
        <tissue evidence="1">Leaf</tissue>
    </source>
</reference>
<proteinExistence type="predicted"/>
<name>A0A392P283_9FABA</name>
<keyword evidence="2" id="KW-1185">Reference proteome</keyword>
<accession>A0A392P283</accession>
<evidence type="ECO:0000313" key="1">
    <source>
        <dbReference type="EMBL" id="MCI05834.1"/>
    </source>
</evidence>
<dbReference type="EMBL" id="LXQA010059896">
    <property type="protein sequence ID" value="MCI05834.1"/>
    <property type="molecule type" value="Genomic_DNA"/>
</dbReference>
<sequence length="208" mass="23951">MNIIERPSRNMFINEEALGKAKSMNDNCRVLFKILISSILPREGGVDTISWEHKHFLYFLLSDHKINLADCLFEHLCGAIKDSTNKRIATAAQPRLLSELFYQCKFVRVLKKLYPNLVKEERANKLDAYIVSEADVEEAIRNYLHIVKEDTRVESPRKKRKRVVIRKSVKESTSEAAKKIKCEKIGSKGIKVDAFESRTKRKNGKALT</sequence>